<accession>A0A8B6GB24</accession>
<evidence type="ECO:0000313" key="3">
    <source>
        <dbReference type="EMBL" id="VDI61556.1"/>
    </source>
</evidence>
<dbReference type="Proteomes" id="UP000596742">
    <property type="component" value="Unassembled WGS sequence"/>
</dbReference>
<proteinExistence type="predicted"/>
<evidence type="ECO:0000256" key="1">
    <source>
        <dbReference type="SAM" id="MobiDB-lite"/>
    </source>
</evidence>
<dbReference type="EMBL" id="UYJE01008155">
    <property type="protein sequence ID" value="VDI61556.1"/>
    <property type="molecule type" value="Genomic_DNA"/>
</dbReference>
<name>A0A8B6GB24_MYTGA</name>
<organism evidence="3 4">
    <name type="scientific">Mytilus galloprovincialis</name>
    <name type="common">Mediterranean mussel</name>
    <dbReference type="NCBI Taxonomy" id="29158"/>
    <lineage>
        <taxon>Eukaryota</taxon>
        <taxon>Metazoa</taxon>
        <taxon>Spiralia</taxon>
        <taxon>Lophotrochozoa</taxon>
        <taxon>Mollusca</taxon>
        <taxon>Bivalvia</taxon>
        <taxon>Autobranchia</taxon>
        <taxon>Pteriomorphia</taxon>
        <taxon>Mytilida</taxon>
        <taxon>Mytiloidea</taxon>
        <taxon>Mytilidae</taxon>
        <taxon>Mytilinae</taxon>
        <taxon>Mytilus</taxon>
    </lineage>
</organism>
<dbReference type="Gene3D" id="3.60.10.10">
    <property type="entry name" value="Endonuclease/exonuclease/phosphatase"/>
    <property type="match status" value="1"/>
</dbReference>
<dbReference type="OrthoDB" id="10253982at2759"/>
<dbReference type="InterPro" id="IPR050410">
    <property type="entry name" value="CCR4/nocturin_mRNA_transcr"/>
</dbReference>
<dbReference type="GO" id="GO:0000175">
    <property type="term" value="F:3'-5'-RNA exonuclease activity"/>
    <property type="evidence" value="ECO:0007669"/>
    <property type="project" value="TreeGrafter"/>
</dbReference>
<dbReference type="AlphaFoldDB" id="A0A8B6GB24"/>
<protein>
    <submittedName>
        <fullName evidence="3">Protein angel</fullName>
    </submittedName>
</protein>
<reference evidence="3" key="1">
    <citation type="submission" date="2018-11" db="EMBL/GenBank/DDBJ databases">
        <authorList>
            <person name="Alioto T."/>
            <person name="Alioto T."/>
        </authorList>
    </citation>
    <scope>NUCLEOTIDE SEQUENCE</scope>
</reference>
<dbReference type="PANTHER" id="PTHR12121">
    <property type="entry name" value="CARBON CATABOLITE REPRESSOR PROTEIN 4"/>
    <property type="match status" value="1"/>
</dbReference>
<evidence type="ECO:0000313" key="4">
    <source>
        <dbReference type="Proteomes" id="UP000596742"/>
    </source>
</evidence>
<gene>
    <name evidence="3" type="ORF">MGAL_10B025804</name>
</gene>
<dbReference type="InterPro" id="IPR005135">
    <property type="entry name" value="Endo/exonuclease/phosphatase"/>
</dbReference>
<comment type="caution">
    <text evidence="3">The sequence shown here is derived from an EMBL/GenBank/DDBJ whole genome shotgun (WGS) entry which is preliminary data.</text>
</comment>
<dbReference type="Pfam" id="PF03372">
    <property type="entry name" value="Exo_endo_phos"/>
    <property type="match status" value="1"/>
</dbReference>
<feature type="domain" description="Endonuclease/exonuclease/phosphatase" evidence="2">
    <location>
        <begin position="217"/>
        <end position="584"/>
    </location>
</feature>
<evidence type="ECO:0000259" key="2">
    <source>
        <dbReference type="Pfam" id="PF03372"/>
    </source>
</evidence>
<dbReference type="PANTHER" id="PTHR12121:SF34">
    <property type="entry name" value="PROTEIN ANGEL"/>
    <property type="match status" value="1"/>
</dbReference>
<feature type="region of interest" description="Disordered" evidence="1">
    <location>
        <begin position="463"/>
        <end position="486"/>
    </location>
</feature>
<sequence>MRKMFSKMQCRLCILGRLVNQRTVSTISLNTCTSSSVSNSCEMEKDNLLDKHKCYNQRQTVEGRKSNIENLDSCGSEEKGMQKKCSQKNINVLDDPAVLQVGCTMKSCTNEVQEEIFQYKKDRYNRRSIPFSSGLLENSFHDATVTPKRKVHLSGESNYKVARTKTEETLELAEEIKCPNKVKQIDKEYGVNRQWELTRLGIEQLQRPRPGFEFTIMSYNILAQNLLEDNKYLYRESPQQVLDWKYRSEKLLQEIQALNAEILCLQEVNKQHYTVFLEPKLKQLGYNGVYVKRTGDKLDGCATFYKREKFTLEQSVSVPYYKSNYSLLDRDNVGLVVKLRPHKHPYSEEDSICVANTHLLFNPRRGDIKLGQAMCLLAEIDKVAKTNRNHRCQVLMCGDFNATPFSDLYKFMVQGFLRYEGLLTRTISGQREGQYGKDNYLSRDFFPSDVNISDQCQHIESENKHAARRSHHQENYGHRSNPAVSQSSGCIWHKLNLVSTYRHTIERLGHYEREVTTQHSADACTVDYIFYSVQHRNVHTRRNKHTTSNVMEDKLRLLGRWGLMSSREIQELGNLPNQYNPSDHLPLLVKMMLI</sequence>
<keyword evidence="4" id="KW-1185">Reference proteome</keyword>
<dbReference type="InterPro" id="IPR036691">
    <property type="entry name" value="Endo/exonu/phosph_ase_sf"/>
</dbReference>
<dbReference type="SUPFAM" id="SSF56219">
    <property type="entry name" value="DNase I-like"/>
    <property type="match status" value="1"/>
</dbReference>